<keyword evidence="13" id="KW-1185">Reference proteome</keyword>
<dbReference type="Gene3D" id="1.25.40.10">
    <property type="entry name" value="Tetratricopeptide repeat domain"/>
    <property type="match status" value="1"/>
</dbReference>
<dbReference type="GO" id="GO:0006891">
    <property type="term" value="P:intra-Golgi vesicle-mediated transport"/>
    <property type="evidence" value="ECO:0007669"/>
    <property type="project" value="TreeGrafter"/>
</dbReference>
<dbReference type="Pfam" id="PF04733">
    <property type="entry name" value="Coatomer_E"/>
    <property type="match status" value="1"/>
</dbReference>
<keyword evidence="7 11" id="KW-0653">Protein transport</keyword>
<dbReference type="GO" id="GO:0005198">
    <property type="term" value="F:structural molecule activity"/>
    <property type="evidence" value="ECO:0007669"/>
    <property type="project" value="UniProtKB-UniRule"/>
</dbReference>
<dbReference type="InterPro" id="IPR006822">
    <property type="entry name" value="Coatomer_esu"/>
</dbReference>
<evidence type="ECO:0000256" key="1">
    <source>
        <dbReference type="ARBA" id="ARBA00004255"/>
    </source>
</evidence>
<keyword evidence="8 11" id="KW-0333">Golgi apparatus</keyword>
<comment type="caution">
    <text evidence="12">The sequence shown here is derived from an EMBL/GenBank/DDBJ whole genome shotgun (WGS) entry which is preliminary data.</text>
</comment>
<dbReference type="InterPro" id="IPR011990">
    <property type="entry name" value="TPR-like_helical_dom_sf"/>
</dbReference>
<dbReference type="RefSeq" id="XP_046072960.1">
    <property type="nucleotide sequence ID" value="XM_046211120.1"/>
</dbReference>
<sequence length="290" mass="31283">MSRTELVNIHNAFHQGQYQNVIDFDTSSFSPENALPARVLQLRAKIALGQTDEVLADVEGEDTPDLAAVKALAQNTAGDTESALTLAQKLAEENSDNNTVQVLAATVLHTQGKTDEALSLLSKHQGNLDAVSLSVQIYLQTNRIDLALKEVSAAKRFAQDSLLFNIAESWVGLRIGGEKYQSAYYVYEELASNPNSTAPLSIAGQAIAELHLGRLPEAEAALSEAIQKYPEDAQLIANTIVLNVLSGKDATELTEKLKTIQPTHALLTDLEEKSSFFDTAAAKYSAKVSS</sequence>
<dbReference type="PANTHER" id="PTHR10805:SF0">
    <property type="entry name" value="COATOMER SUBUNIT EPSILON"/>
    <property type="match status" value="1"/>
</dbReference>
<comment type="function">
    <text evidence="11">The coatomer is a cytosolic protein complex that binds to dilysine motifs and reversibly associates with Golgi non-clathrin-coated vesicles, which further mediate biosynthetic protein transport from the ER, via the Golgi up to the trans Golgi network. The coatomer complex is required for budding from Golgi membranes, and is essential for the retrograde Golgi-to-ER transport of dilysine-tagged proteins.</text>
</comment>
<evidence type="ECO:0000256" key="5">
    <source>
        <dbReference type="ARBA" id="ARBA00022490"/>
    </source>
</evidence>
<evidence type="ECO:0000256" key="10">
    <source>
        <dbReference type="ARBA" id="ARBA00023329"/>
    </source>
</evidence>
<keyword evidence="10 11" id="KW-0968">Cytoplasmic vesicle</keyword>
<gene>
    <name evidence="12" type="ORF">BGW36DRAFT_294643</name>
</gene>
<dbReference type="PIRSF" id="PIRSF016478">
    <property type="entry name" value="Coatomer_esu"/>
    <property type="match status" value="1"/>
</dbReference>
<evidence type="ECO:0000256" key="11">
    <source>
        <dbReference type="PIRNR" id="PIRNR016478"/>
    </source>
</evidence>
<name>A0AAD4KXV3_9EURO</name>
<evidence type="ECO:0000256" key="8">
    <source>
        <dbReference type="ARBA" id="ARBA00023034"/>
    </source>
</evidence>
<comment type="similarity">
    <text evidence="3 11">Belongs to the COPE family.</text>
</comment>
<dbReference type="GO" id="GO:0000139">
    <property type="term" value="C:Golgi membrane"/>
    <property type="evidence" value="ECO:0007669"/>
    <property type="project" value="UniProtKB-SubCell"/>
</dbReference>
<evidence type="ECO:0000313" key="13">
    <source>
        <dbReference type="Proteomes" id="UP001201262"/>
    </source>
</evidence>
<dbReference type="GO" id="GO:0006888">
    <property type="term" value="P:endoplasmic reticulum to Golgi vesicle-mediated transport"/>
    <property type="evidence" value="ECO:0007669"/>
    <property type="project" value="TreeGrafter"/>
</dbReference>
<evidence type="ECO:0000256" key="4">
    <source>
        <dbReference type="ARBA" id="ARBA00022448"/>
    </source>
</evidence>
<dbReference type="GO" id="GO:0015031">
    <property type="term" value="P:protein transport"/>
    <property type="evidence" value="ECO:0007669"/>
    <property type="project" value="UniProtKB-UniRule"/>
</dbReference>
<evidence type="ECO:0000256" key="9">
    <source>
        <dbReference type="ARBA" id="ARBA00023136"/>
    </source>
</evidence>
<keyword evidence="6 11" id="KW-0931">ER-Golgi transport</keyword>
<dbReference type="EMBL" id="JAJTJA010000005">
    <property type="protein sequence ID" value="KAH8698496.1"/>
    <property type="molecule type" value="Genomic_DNA"/>
</dbReference>
<dbReference type="AlphaFoldDB" id="A0AAD4KXV3"/>
<reference evidence="12" key="1">
    <citation type="submission" date="2021-12" db="EMBL/GenBank/DDBJ databases">
        <title>Convergent genome expansion in fungi linked to evolution of root-endophyte symbiosis.</title>
        <authorList>
            <consortium name="DOE Joint Genome Institute"/>
            <person name="Ke Y.-H."/>
            <person name="Bonito G."/>
            <person name="Liao H.-L."/>
            <person name="Looney B."/>
            <person name="Rojas-Flechas A."/>
            <person name="Nash J."/>
            <person name="Hameed K."/>
            <person name="Schadt C."/>
            <person name="Martin F."/>
            <person name="Crous P.W."/>
            <person name="Miettinen O."/>
            <person name="Magnuson J.K."/>
            <person name="Labbe J."/>
            <person name="Jacobson D."/>
            <person name="Doktycz M.J."/>
            <person name="Veneault-Fourrey C."/>
            <person name="Kuo A."/>
            <person name="Mondo S."/>
            <person name="Calhoun S."/>
            <person name="Riley R."/>
            <person name="Ohm R."/>
            <person name="LaButti K."/>
            <person name="Andreopoulos B."/>
            <person name="Pangilinan J."/>
            <person name="Nolan M."/>
            <person name="Tritt A."/>
            <person name="Clum A."/>
            <person name="Lipzen A."/>
            <person name="Daum C."/>
            <person name="Barry K."/>
            <person name="Grigoriev I.V."/>
            <person name="Vilgalys R."/>
        </authorList>
    </citation>
    <scope>NUCLEOTIDE SEQUENCE</scope>
    <source>
        <strain evidence="12">PMI_201</strain>
    </source>
</reference>
<evidence type="ECO:0000256" key="3">
    <source>
        <dbReference type="ARBA" id="ARBA00008827"/>
    </source>
</evidence>
<protein>
    <recommendedName>
        <fullName evidence="11">Coatomer subunit epsilon</fullName>
    </recommendedName>
</protein>
<evidence type="ECO:0000313" key="12">
    <source>
        <dbReference type="EMBL" id="KAH8698496.1"/>
    </source>
</evidence>
<organism evidence="12 13">
    <name type="scientific">Talaromyces proteolyticus</name>
    <dbReference type="NCBI Taxonomy" id="1131652"/>
    <lineage>
        <taxon>Eukaryota</taxon>
        <taxon>Fungi</taxon>
        <taxon>Dikarya</taxon>
        <taxon>Ascomycota</taxon>
        <taxon>Pezizomycotina</taxon>
        <taxon>Eurotiomycetes</taxon>
        <taxon>Eurotiomycetidae</taxon>
        <taxon>Eurotiales</taxon>
        <taxon>Trichocomaceae</taxon>
        <taxon>Talaromyces</taxon>
        <taxon>Talaromyces sect. Bacilispori</taxon>
    </lineage>
</organism>
<dbReference type="PANTHER" id="PTHR10805">
    <property type="entry name" value="COATOMER SUBUNIT EPSILON"/>
    <property type="match status" value="1"/>
</dbReference>
<proteinExistence type="inferred from homology"/>
<keyword evidence="4 11" id="KW-0813">Transport</keyword>
<keyword evidence="9 11" id="KW-0472">Membrane</keyword>
<dbReference type="GO" id="GO:0030126">
    <property type="term" value="C:COPI vesicle coat"/>
    <property type="evidence" value="ECO:0007669"/>
    <property type="project" value="TreeGrafter"/>
</dbReference>
<comment type="subcellular location">
    <subcellularLocation>
        <location evidence="2">Cytoplasmic vesicle</location>
        <location evidence="2">COPI-coated vesicle membrane</location>
        <topology evidence="2">Peripheral membrane protein</topology>
        <orientation evidence="2">Cytoplasmic side</orientation>
    </subcellularLocation>
    <subcellularLocation>
        <location evidence="1">Golgi apparatus membrane</location>
        <topology evidence="1">Peripheral membrane protein</topology>
        <orientation evidence="1">Cytoplasmic side</orientation>
    </subcellularLocation>
</comment>
<dbReference type="SUPFAM" id="SSF48452">
    <property type="entry name" value="TPR-like"/>
    <property type="match status" value="1"/>
</dbReference>
<dbReference type="GO" id="GO:0006890">
    <property type="term" value="P:retrograde vesicle-mediated transport, Golgi to endoplasmic reticulum"/>
    <property type="evidence" value="ECO:0007669"/>
    <property type="project" value="UniProtKB-UniRule"/>
</dbReference>
<keyword evidence="5 11" id="KW-0963">Cytoplasm</keyword>
<dbReference type="GeneID" id="70241407"/>
<accession>A0AAD4KXV3</accession>
<dbReference type="FunFam" id="1.25.40.10:FF:000613">
    <property type="entry name" value="Coatomer subunit epsilon"/>
    <property type="match status" value="1"/>
</dbReference>
<dbReference type="Proteomes" id="UP001201262">
    <property type="component" value="Unassembled WGS sequence"/>
</dbReference>
<evidence type="ECO:0000256" key="7">
    <source>
        <dbReference type="ARBA" id="ARBA00022927"/>
    </source>
</evidence>
<evidence type="ECO:0000256" key="2">
    <source>
        <dbReference type="ARBA" id="ARBA00004347"/>
    </source>
</evidence>
<evidence type="ECO:0000256" key="6">
    <source>
        <dbReference type="ARBA" id="ARBA00022892"/>
    </source>
</evidence>